<feature type="compositionally biased region" description="Low complexity" evidence="1">
    <location>
        <begin position="109"/>
        <end position="134"/>
    </location>
</feature>
<organism evidence="2">
    <name type="scientific">Bactrocera dorsalis</name>
    <name type="common">Oriental fruit fly</name>
    <name type="synonym">Dacus dorsalis</name>
    <dbReference type="NCBI Taxonomy" id="27457"/>
    <lineage>
        <taxon>Eukaryota</taxon>
        <taxon>Metazoa</taxon>
        <taxon>Ecdysozoa</taxon>
        <taxon>Arthropoda</taxon>
        <taxon>Hexapoda</taxon>
        <taxon>Insecta</taxon>
        <taxon>Pterygota</taxon>
        <taxon>Neoptera</taxon>
        <taxon>Endopterygota</taxon>
        <taxon>Diptera</taxon>
        <taxon>Brachycera</taxon>
        <taxon>Muscomorpha</taxon>
        <taxon>Tephritoidea</taxon>
        <taxon>Tephritidae</taxon>
        <taxon>Bactrocera</taxon>
        <taxon>Bactrocera</taxon>
    </lineage>
</organism>
<proteinExistence type="predicted"/>
<feature type="compositionally biased region" description="Basic and acidic residues" evidence="1">
    <location>
        <begin position="145"/>
        <end position="159"/>
    </location>
</feature>
<reference evidence="2" key="1">
    <citation type="journal article" date="2014" name="BMC Genomics">
        <title>Characterizing the developmental transcriptome of the oriental fruit fly, Bactrocera dorsalis (Diptera: Tephritidae) through comparative genomic analysis with Drosophila melanogaster utilizing modENCODE datasets.</title>
        <authorList>
            <person name="Geib S.M."/>
            <person name="Calla B."/>
            <person name="Hall B."/>
            <person name="Hou S."/>
            <person name="Manoukis N.C."/>
        </authorList>
    </citation>
    <scope>NUCLEOTIDE SEQUENCE</scope>
    <source>
        <strain evidence="2">Punador</strain>
    </source>
</reference>
<dbReference type="AlphaFoldDB" id="A0A034V915"/>
<feature type="compositionally biased region" description="Polar residues" evidence="1">
    <location>
        <begin position="332"/>
        <end position="344"/>
    </location>
</feature>
<feature type="compositionally biased region" description="Polar residues" evidence="1">
    <location>
        <begin position="14"/>
        <end position="28"/>
    </location>
</feature>
<feature type="compositionally biased region" description="Low complexity" evidence="1">
    <location>
        <begin position="33"/>
        <end position="50"/>
    </location>
</feature>
<feature type="compositionally biased region" description="Low complexity" evidence="1">
    <location>
        <begin position="309"/>
        <end position="331"/>
    </location>
</feature>
<feature type="compositionally biased region" description="Low complexity" evidence="1">
    <location>
        <begin position="192"/>
        <end position="203"/>
    </location>
</feature>
<feature type="compositionally biased region" description="Polar residues" evidence="1">
    <location>
        <begin position="173"/>
        <end position="191"/>
    </location>
</feature>
<accession>A0A034V915</accession>
<sequence length="447" mass="48393">MSMGQQSHLRHMRFSNNGRGMDSGSNHGEFTMNGNNSYRRGGGNLSNNNSGNINAMSHRHNNEYYGNNHHNYQHHQYNEHSRRHNNINNNNNSNSSNASNSGLFDRNHNNSNNNNNNVNVNLHGNSGSGNNSVHFDGPNGNNHSRSADFHADNRTDRGSLADVSSNGPGGQFGYNTGRNSNNYGRNGHQNTGSGNYSYHHYHHYSNNGPSTSALAGVGGGVSNLLDGPSGSTGIMGSTSSLNSGAHGLKSDSPSRKRRRISGRMPSQSPPALWEQRRSPRNQVQQGSPPIRRPRLHDTGSSHHNRSHHGSNNSISGNSINNTNANNISGNHLQNYHQPQHSIQPTPYYLRQHMPPPPALQQQQQQQQQQQENYLNAVNCSLYGASSTGGAHATQPTQHAYSHVTAGAAVSANAASTSHLQHHALPHTNLSISGMSHAHSAGNAIISK</sequence>
<feature type="region of interest" description="Disordered" evidence="1">
    <location>
        <begin position="1"/>
        <end position="50"/>
    </location>
</feature>
<evidence type="ECO:0000256" key="1">
    <source>
        <dbReference type="SAM" id="MobiDB-lite"/>
    </source>
</evidence>
<feature type="compositionally biased region" description="Low complexity" evidence="1">
    <location>
        <begin position="228"/>
        <end position="240"/>
    </location>
</feature>
<name>A0A034V915_BACDO</name>
<dbReference type="EMBL" id="GAKP01019165">
    <property type="protein sequence ID" value="JAC39787.1"/>
    <property type="molecule type" value="Transcribed_RNA"/>
</dbReference>
<protein>
    <submittedName>
        <fullName evidence="2">Uncharacterized protein</fullName>
    </submittedName>
</protein>
<dbReference type="EMBL" id="GAKP01019166">
    <property type="protein sequence ID" value="JAC39786.1"/>
    <property type="molecule type" value="Transcribed_RNA"/>
</dbReference>
<feature type="region of interest" description="Disordered" evidence="1">
    <location>
        <begin position="228"/>
        <end position="370"/>
    </location>
</feature>
<feature type="compositionally biased region" description="Low complexity" evidence="1">
    <location>
        <begin position="360"/>
        <end position="370"/>
    </location>
</feature>
<evidence type="ECO:0000313" key="2">
    <source>
        <dbReference type="EMBL" id="JAC39786.1"/>
    </source>
</evidence>
<feature type="compositionally biased region" description="Low complexity" evidence="1">
    <location>
        <begin position="86"/>
        <end position="101"/>
    </location>
</feature>
<dbReference type="OrthoDB" id="8062037at2759"/>
<feature type="region of interest" description="Disordered" evidence="1">
    <location>
        <begin position="67"/>
        <end position="203"/>
    </location>
</feature>